<evidence type="ECO:0000256" key="2">
    <source>
        <dbReference type="ARBA" id="ARBA00022490"/>
    </source>
</evidence>
<comment type="function">
    <text evidence="12">Component of the nexin-dynein regulatory complex (N-DRC), a key regulator of ciliary/flagellar motility which maintains the alignment and integrity of the distal axoneme and regulates microtubule sliding in motile axonemes. Plays a critical role in the assembly of N-DRC and also stabilizes the assembly of multiple inner dynein arms and radial spokes. Coassembles with DRC1 to form a central scaffold needed for assembly of the N-DRC and its attachment to the outer doublet microtubules.</text>
</comment>
<feature type="coiled-coil region" evidence="13">
    <location>
        <begin position="394"/>
        <end position="428"/>
    </location>
</feature>
<dbReference type="InterPro" id="IPR039750">
    <property type="entry name" value="DRC1/DRC2"/>
</dbReference>
<dbReference type="PANTHER" id="PTHR21625:SF0">
    <property type="entry name" value="DYNEIN REGULATORY COMPLEX SUBUNIT 2"/>
    <property type="match status" value="1"/>
</dbReference>
<evidence type="ECO:0000256" key="6">
    <source>
        <dbReference type="ARBA" id="ARBA00023212"/>
    </source>
</evidence>
<dbReference type="GO" id="GO:0060285">
    <property type="term" value="P:cilium-dependent cell motility"/>
    <property type="evidence" value="ECO:0007669"/>
    <property type="project" value="TreeGrafter"/>
</dbReference>
<comment type="similarity">
    <text evidence="9">Belongs to the DRC2 family.</text>
</comment>
<dbReference type="GO" id="GO:0070286">
    <property type="term" value="P:axonemal dynein complex assembly"/>
    <property type="evidence" value="ECO:0007669"/>
    <property type="project" value="InterPro"/>
</dbReference>
<sequence length="483" mass="56439">MGLSKEEKKARKEAKKLEKLRQENEARKQLKREELNREIAAQALRRGELDKSWRAMMLKIKEPIFRQDIEVMWHVFERSYDKKDHIIGYTIKLMDVADDQFQRTVASFCDTIDRMINKFLSDLEALSKENDLATSDLLKRAEDEAAQLMSDHTAAETHLQLLLYHAYNVSDTLAWTTRGENMVKADEERNKYLAERENLRSFLENTYNAVWDQYKAVLKSYVMGTVENQKAVRKLRRKENMMADIIASQKKKIANSDGLLKKLRTELNAYESGTKQAVFRERRDRHRDACLRLKHQMYNGVATDVKQLALLVKVSDETVEWLEKAFEKVDRILRMAALCRKFETQREKVLPFGSDLPHSPAASKLNVRRQQSDDSLVLNAITTTSGLTRLWHRISKAELTKRALYREKQLLEEENALILNKIQEYNEKKINIDPKKCICTKPNAEERVFFQKSEHPVAIDAKLEATKLKLHSKNNFKGELNMY</sequence>
<evidence type="ECO:0000256" key="14">
    <source>
        <dbReference type="SAM" id="MobiDB-lite"/>
    </source>
</evidence>
<dbReference type="GO" id="GO:0005858">
    <property type="term" value="C:axonemal dynein complex"/>
    <property type="evidence" value="ECO:0007669"/>
    <property type="project" value="InterPro"/>
</dbReference>
<keyword evidence="4 13" id="KW-0175">Coiled coil</keyword>
<dbReference type="Proteomes" id="UP000814243">
    <property type="component" value="Unassembled WGS sequence"/>
</dbReference>
<keyword evidence="3" id="KW-0282">Flagellum</keyword>
<feature type="region of interest" description="Disordered" evidence="14">
    <location>
        <begin position="1"/>
        <end position="24"/>
    </location>
</feature>
<evidence type="ECO:0000313" key="17">
    <source>
        <dbReference type="Proteomes" id="UP000814243"/>
    </source>
</evidence>
<dbReference type="AlphaFoldDB" id="A0A922S8G0"/>
<proteinExistence type="inferred from homology"/>
<evidence type="ECO:0000313" key="16">
    <source>
        <dbReference type="EMBL" id="KAH9628831.1"/>
    </source>
</evidence>
<keyword evidence="6" id="KW-0206">Cytoskeleton</keyword>
<dbReference type="Pfam" id="PF14772">
    <property type="entry name" value="NYD-SP28"/>
    <property type="match status" value="1"/>
</dbReference>
<gene>
    <name evidence="16" type="ORF">HF086_004991</name>
</gene>
<keyword evidence="2" id="KW-0963">Cytoplasm</keyword>
<evidence type="ECO:0000256" key="3">
    <source>
        <dbReference type="ARBA" id="ARBA00022846"/>
    </source>
</evidence>
<reference evidence="16" key="1">
    <citation type="journal article" date="2021" name="G3 (Bethesda)">
        <title>Genome and transcriptome analysis of the beet armyworm Spodoptera exigua reveals targets for pest control. .</title>
        <authorList>
            <person name="Simon S."/>
            <person name="Breeschoten T."/>
            <person name="Jansen H.J."/>
            <person name="Dirks R.P."/>
            <person name="Schranz M.E."/>
            <person name="Ros V.I.D."/>
        </authorList>
    </citation>
    <scope>NUCLEOTIDE SEQUENCE</scope>
    <source>
        <strain evidence="16">TB_SE_WUR_2020</strain>
    </source>
</reference>
<dbReference type="PANTHER" id="PTHR21625">
    <property type="entry name" value="NYD-SP28 PROTEIN"/>
    <property type="match status" value="1"/>
</dbReference>
<evidence type="ECO:0000256" key="7">
    <source>
        <dbReference type="ARBA" id="ARBA00023273"/>
    </source>
</evidence>
<dbReference type="InterPro" id="IPR039505">
    <property type="entry name" value="DRC1/2_N"/>
</dbReference>
<dbReference type="EMBL" id="JACEFF010000894">
    <property type="protein sequence ID" value="KAH9628831.1"/>
    <property type="molecule type" value="Genomic_DNA"/>
</dbReference>
<evidence type="ECO:0000256" key="12">
    <source>
        <dbReference type="ARBA" id="ARBA00045865"/>
    </source>
</evidence>
<comment type="caution">
    <text evidence="16">The sequence shown here is derived from an EMBL/GenBank/DDBJ whole genome shotgun (WGS) entry which is preliminary data.</text>
</comment>
<evidence type="ECO:0000256" key="9">
    <source>
        <dbReference type="ARBA" id="ARBA00038424"/>
    </source>
</evidence>
<protein>
    <recommendedName>
        <fullName evidence="10">Dynein regulatory complex subunit 2</fullName>
    </recommendedName>
    <alternativeName>
        <fullName evidence="11">Coiled-coil domain-containing protein 65</fullName>
    </alternativeName>
</protein>
<accession>A0A922S8G0</accession>
<keyword evidence="5" id="KW-0969">Cilium</keyword>
<evidence type="ECO:0000256" key="5">
    <source>
        <dbReference type="ARBA" id="ARBA00023069"/>
    </source>
</evidence>
<evidence type="ECO:0000256" key="4">
    <source>
        <dbReference type="ARBA" id="ARBA00023054"/>
    </source>
</evidence>
<feature type="domain" description="Dynein regulatory complex protein 1/2 N-terminal" evidence="15">
    <location>
        <begin position="15"/>
        <end position="106"/>
    </location>
</feature>
<evidence type="ECO:0000259" key="15">
    <source>
        <dbReference type="Pfam" id="PF14772"/>
    </source>
</evidence>
<organism evidence="16 17">
    <name type="scientific">Spodoptera exigua</name>
    <name type="common">Beet armyworm</name>
    <name type="synonym">Noctua fulgens</name>
    <dbReference type="NCBI Taxonomy" id="7107"/>
    <lineage>
        <taxon>Eukaryota</taxon>
        <taxon>Metazoa</taxon>
        <taxon>Ecdysozoa</taxon>
        <taxon>Arthropoda</taxon>
        <taxon>Hexapoda</taxon>
        <taxon>Insecta</taxon>
        <taxon>Pterygota</taxon>
        <taxon>Neoptera</taxon>
        <taxon>Endopterygota</taxon>
        <taxon>Lepidoptera</taxon>
        <taxon>Glossata</taxon>
        <taxon>Ditrysia</taxon>
        <taxon>Noctuoidea</taxon>
        <taxon>Noctuidae</taxon>
        <taxon>Amphipyrinae</taxon>
        <taxon>Spodoptera</taxon>
    </lineage>
</organism>
<dbReference type="GO" id="GO:0003352">
    <property type="term" value="P:regulation of cilium movement"/>
    <property type="evidence" value="ECO:0007669"/>
    <property type="project" value="TreeGrafter"/>
</dbReference>
<evidence type="ECO:0000256" key="10">
    <source>
        <dbReference type="ARBA" id="ARBA00040899"/>
    </source>
</evidence>
<comment type="subcellular location">
    <subcellularLocation>
        <location evidence="1">Cytoplasm</location>
        <location evidence="1">Cytoskeleton</location>
        <location evidence="1">Flagellum axoneme</location>
    </subcellularLocation>
    <subcellularLocation>
        <location evidence="8">Cytoplasm</location>
        <location evidence="8">Cytoskeleton</location>
        <location evidence="8">Flagellum basal body</location>
    </subcellularLocation>
</comment>
<evidence type="ECO:0000256" key="11">
    <source>
        <dbReference type="ARBA" id="ARBA00041517"/>
    </source>
</evidence>
<evidence type="ECO:0000256" key="8">
    <source>
        <dbReference type="ARBA" id="ARBA00037841"/>
    </source>
</evidence>
<keyword evidence="7" id="KW-0966">Cell projection</keyword>
<evidence type="ECO:0000256" key="13">
    <source>
        <dbReference type="SAM" id="Coils"/>
    </source>
</evidence>
<evidence type="ECO:0000256" key="1">
    <source>
        <dbReference type="ARBA" id="ARBA00004611"/>
    </source>
</evidence>
<name>A0A922S8G0_SPOEX</name>